<evidence type="ECO:0000256" key="1">
    <source>
        <dbReference type="SAM" id="MobiDB-lite"/>
    </source>
</evidence>
<proteinExistence type="predicted"/>
<protein>
    <submittedName>
        <fullName evidence="2">Uncharacterized protein</fullName>
    </submittedName>
</protein>
<keyword evidence="3" id="KW-1185">Reference proteome</keyword>
<organism evidence="2 3">
    <name type="scientific">Candidatus Rhabdochlamydia oedothoracis</name>
    <dbReference type="NCBI Taxonomy" id="2720720"/>
    <lineage>
        <taxon>Bacteria</taxon>
        <taxon>Pseudomonadati</taxon>
        <taxon>Chlamydiota</taxon>
        <taxon>Chlamydiia</taxon>
        <taxon>Parachlamydiales</taxon>
        <taxon>Candidatus Rhabdochlamydiaceae</taxon>
        <taxon>Candidatus Rhabdochlamydia</taxon>
    </lineage>
</organism>
<feature type="compositionally biased region" description="Basic and acidic residues" evidence="1">
    <location>
        <begin position="26"/>
        <end position="44"/>
    </location>
</feature>
<gene>
    <name evidence="2" type="ORF">RHABOEDO_001743</name>
</gene>
<reference evidence="2 3" key="1">
    <citation type="journal article" date="2022" name="bioRxiv">
        <title>Ecology and evolution of chlamydial symbionts of arthropods.</title>
        <authorList>
            <person name="Halter T."/>
            <person name="Koestlbacher S."/>
            <person name="Collingro A."/>
            <person name="Sixt B.S."/>
            <person name="Toenshoff E.R."/>
            <person name="Hendrickx F."/>
            <person name="Kostanjsek R."/>
            <person name="Horn M."/>
        </authorList>
    </citation>
    <scope>NUCLEOTIDE SEQUENCE [LARGE SCALE GENOMIC DNA]</scope>
    <source>
        <strain evidence="2">W744xW776</strain>
    </source>
</reference>
<dbReference type="Proteomes" id="UP000826014">
    <property type="component" value="Chromosome"/>
</dbReference>
<sequence length="44" mass="5282">MKGLRKRINTLKSSKITLRKHHNRAFFKEQESESKIKLEQDKKA</sequence>
<feature type="region of interest" description="Disordered" evidence="1">
    <location>
        <begin position="22"/>
        <end position="44"/>
    </location>
</feature>
<evidence type="ECO:0000313" key="3">
    <source>
        <dbReference type="Proteomes" id="UP000826014"/>
    </source>
</evidence>
<accession>A0ABX8V742</accession>
<dbReference type="EMBL" id="CP075587">
    <property type="protein sequence ID" value="QYF49407.1"/>
    <property type="molecule type" value="Genomic_DNA"/>
</dbReference>
<name>A0ABX8V742_9BACT</name>
<evidence type="ECO:0000313" key="2">
    <source>
        <dbReference type="EMBL" id="QYF49407.1"/>
    </source>
</evidence>